<dbReference type="PANTHER" id="PTHR32092:SF14">
    <property type="entry name" value="MALTOSE-6'-PHOSPHATE GLUCOSIDASE"/>
    <property type="match status" value="1"/>
</dbReference>
<evidence type="ECO:0000256" key="8">
    <source>
        <dbReference type="PIRSR" id="PIRSR601088-2"/>
    </source>
</evidence>
<comment type="caution">
    <text evidence="13">The sequence shown here is derived from an EMBL/GenBank/DDBJ whole genome shotgun (WGS) entry which is preliminary data.</text>
</comment>
<keyword evidence="9" id="KW-0408">Iron</keyword>
<keyword evidence="4 11" id="KW-0520">NAD</keyword>
<protein>
    <submittedName>
        <fullName evidence="13">6-phospho-alpha-glucosidase</fullName>
    </submittedName>
</protein>
<dbReference type="Pfam" id="PF11975">
    <property type="entry name" value="Glyco_hydro_4C"/>
    <property type="match status" value="1"/>
</dbReference>
<dbReference type="InterPro" id="IPR015955">
    <property type="entry name" value="Lactate_DH/Glyco_Ohase_4_C"/>
</dbReference>
<evidence type="ECO:0000259" key="12">
    <source>
        <dbReference type="Pfam" id="PF11975"/>
    </source>
</evidence>
<dbReference type="Pfam" id="PF02056">
    <property type="entry name" value="Glyco_hydro_4"/>
    <property type="match status" value="1"/>
</dbReference>
<name>A0A6I2ME73_9BACI</name>
<feature type="domain" description="Glycosyl hydrolase family 4 C-terminal" evidence="12">
    <location>
        <begin position="194"/>
        <end position="414"/>
    </location>
</feature>
<evidence type="ECO:0000256" key="5">
    <source>
        <dbReference type="ARBA" id="ARBA00023211"/>
    </source>
</evidence>
<keyword evidence="6 11" id="KW-0326">Glycosidase</keyword>
<evidence type="ECO:0000256" key="11">
    <source>
        <dbReference type="RuleBase" id="RU361152"/>
    </source>
</evidence>
<feature type="site" description="Increases basicity of active site Tyr" evidence="10">
    <location>
        <position position="109"/>
    </location>
</feature>
<feature type="binding site" evidence="8">
    <location>
        <position position="93"/>
    </location>
    <ligand>
        <name>substrate</name>
    </ligand>
</feature>
<evidence type="ECO:0000256" key="6">
    <source>
        <dbReference type="ARBA" id="ARBA00023295"/>
    </source>
</evidence>
<feature type="binding site" evidence="8">
    <location>
        <position position="284"/>
    </location>
    <ligand>
        <name>substrate</name>
    </ligand>
</feature>
<evidence type="ECO:0000256" key="10">
    <source>
        <dbReference type="PIRSR" id="PIRSR601088-4"/>
    </source>
</evidence>
<keyword evidence="5 9" id="KW-0464">Manganese</keyword>
<dbReference type="Proteomes" id="UP000441585">
    <property type="component" value="Unassembled WGS sequence"/>
</dbReference>
<dbReference type="RefSeq" id="WP_070877632.1">
    <property type="nucleotide sequence ID" value="NZ_CAJFZX010000001.1"/>
</dbReference>
<accession>A0A6I2ME73</accession>
<evidence type="ECO:0000256" key="2">
    <source>
        <dbReference type="ARBA" id="ARBA00022723"/>
    </source>
</evidence>
<dbReference type="InterPro" id="IPR001088">
    <property type="entry name" value="Glyco_hydro_4"/>
</dbReference>
<keyword evidence="2 9" id="KW-0479">Metal-binding</keyword>
<feature type="binding site" evidence="8">
    <location>
        <position position="147"/>
    </location>
    <ligand>
        <name>substrate</name>
    </ligand>
</feature>
<organism evidence="13 14">
    <name type="scientific">Metabacillus idriensis</name>
    <dbReference type="NCBI Taxonomy" id="324768"/>
    <lineage>
        <taxon>Bacteria</taxon>
        <taxon>Bacillati</taxon>
        <taxon>Bacillota</taxon>
        <taxon>Bacilli</taxon>
        <taxon>Bacillales</taxon>
        <taxon>Bacillaceae</taxon>
        <taxon>Metabacillus</taxon>
    </lineage>
</organism>
<dbReference type="CDD" id="cd05298">
    <property type="entry name" value="GH4_GlvA_pagL_like"/>
    <property type="match status" value="1"/>
</dbReference>
<dbReference type="GO" id="GO:0016616">
    <property type="term" value="F:oxidoreductase activity, acting on the CH-OH group of donors, NAD or NADP as acceptor"/>
    <property type="evidence" value="ECO:0007669"/>
    <property type="project" value="InterPro"/>
</dbReference>
<proteinExistence type="inferred from homology"/>
<dbReference type="PANTHER" id="PTHR32092">
    <property type="entry name" value="6-PHOSPHO-BETA-GLUCOSIDASE-RELATED"/>
    <property type="match status" value="1"/>
</dbReference>
<dbReference type="GO" id="GO:0004553">
    <property type="term" value="F:hydrolase activity, hydrolyzing O-glycosyl compounds"/>
    <property type="evidence" value="ECO:0007669"/>
    <property type="project" value="InterPro"/>
</dbReference>
<dbReference type="GO" id="GO:0046872">
    <property type="term" value="F:metal ion binding"/>
    <property type="evidence" value="ECO:0007669"/>
    <property type="project" value="UniProtKB-KW"/>
</dbReference>
<feature type="active site" description="Proton acceptor" evidence="7">
    <location>
        <position position="264"/>
    </location>
</feature>
<keyword evidence="14" id="KW-1185">Reference proteome</keyword>
<evidence type="ECO:0000256" key="3">
    <source>
        <dbReference type="ARBA" id="ARBA00022801"/>
    </source>
</evidence>
<feature type="binding site" evidence="9">
    <location>
        <position position="199"/>
    </location>
    <ligand>
        <name>Mn(2+)</name>
        <dbReference type="ChEBI" id="CHEBI:29035"/>
    </ligand>
</feature>
<evidence type="ECO:0000256" key="1">
    <source>
        <dbReference type="ARBA" id="ARBA00010141"/>
    </source>
</evidence>
<keyword evidence="3 11" id="KW-0378">Hydrolase</keyword>
<keyword evidence="9" id="KW-0170">Cobalt</keyword>
<reference evidence="13 14" key="1">
    <citation type="submission" date="2019-11" db="EMBL/GenBank/DDBJ databases">
        <title>Bacillus idriensis genome.</title>
        <authorList>
            <person name="Konopka E.N."/>
            <person name="Newman J.D."/>
        </authorList>
    </citation>
    <scope>NUCLEOTIDE SEQUENCE [LARGE SCALE GENOMIC DNA]</scope>
    <source>
        <strain evidence="13 14">DSM 19097</strain>
    </source>
</reference>
<dbReference type="InterPro" id="IPR019802">
    <property type="entry name" value="GlycHydrolase_4_CS"/>
</dbReference>
<evidence type="ECO:0000256" key="7">
    <source>
        <dbReference type="PIRSR" id="PIRSR601088-1"/>
    </source>
</evidence>
<feature type="binding site" evidence="9">
    <location>
        <position position="169"/>
    </location>
    <ligand>
        <name>Mn(2+)</name>
        <dbReference type="ChEBI" id="CHEBI:29035"/>
    </ligand>
</feature>
<comment type="cofactor">
    <cofactor evidence="11">
        <name>NAD(+)</name>
        <dbReference type="ChEBI" id="CHEBI:57540"/>
    </cofactor>
    <text evidence="11">Binds 1 NAD(+) per subunit.</text>
</comment>
<dbReference type="Gene3D" id="3.90.110.10">
    <property type="entry name" value="Lactate dehydrogenase/glycoside hydrolase, family 4, C-terminal"/>
    <property type="match status" value="1"/>
</dbReference>
<dbReference type="GO" id="GO:0005975">
    <property type="term" value="P:carbohydrate metabolic process"/>
    <property type="evidence" value="ECO:0007669"/>
    <property type="project" value="InterPro"/>
</dbReference>
<gene>
    <name evidence="13" type="ORF">GJU41_16385</name>
</gene>
<evidence type="ECO:0000256" key="9">
    <source>
        <dbReference type="PIRSR" id="PIRSR601088-3"/>
    </source>
</evidence>
<keyword evidence="9" id="KW-0533">Nickel</keyword>
<feature type="active site" description="Proton donor" evidence="7">
    <location>
        <position position="170"/>
    </location>
</feature>
<evidence type="ECO:0000313" key="13">
    <source>
        <dbReference type="EMBL" id="MRX55542.1"/>
    </source>
</evidence>
<dbReference type="SUPFAM" id="SSF56327">
    <property type="entry name" value="LDH C-terminal domain-like"/>
    <property type="match status" value="1"/>
</dbReference>
<dbReference type="EMBL" id="WKKF01000005">
    <property type="protein sequence ID" value="MRX55542.1"/>
    <property type="molecule type" value="Genomic_DNA"/>
</dbReference>
<comment type="similarity">
    <text evidence="1 11">Belongs to the glycosyl hydrolase 4 family.</text>
</comment>
<dbReference type="InterPro" id="IPR036291">
    <property type="entry name" value="NAD(P)-bd_dom_sf"/>
</dbReference>
<evidence type="ECO:0000313" key="14">
    <source>
        <dbReference type="Proteomes" id="UP000441585"/>
    </source>
</evidence>
<dbReference type="AlphaFoldDB" id="A0A6I2ME73"/>
<dbReference type="Gene3D" id="3.40.50.720">
    <property type="entry name" value="NAD(P)-binding Rossmann-like Domain"/>
    <property type="match status" value="1"/>
</dbReference>
<dbReference type="PRINTS" id="PR00732">
    <property type="entry name" value="GLHYDRLASE4"/>
</dbReference>
<dbReference type="SUPFAM" id="SSF51735">
    <property type="entry name" value="NAD(P)-binding Rossmann-fold domains"/>
    <property type="match status" value="1"/>
</dbReference>
<sequence length="440" mass="49637">MKTYKIAVAGGGSTYSPGIAKALMLKKDEFPVSEIRLYDINEERQRKVALITEKVVAEFDPNVKITSSTNPKTAFEDVDFIFAQLRVGGNAMREKDEKIPFSHGIVGQETCGPGGMAYGMRTIAPMIELCDFASKYAPQAWIINYSNPAAIVAEAIRKERPNARILNICDMPIGMMLRMAEILGADKDEIEVDYFGLNHFGWFTDVYVKGESRMNELREYMSENGLVTPEQSKDLQHSDVDWIKAHKNVANMLKLFPEYIPSSYLQYYLIPQTVVEQTNPEYTRANRVMDNREKNLFDSIDHLEETGEFKEGFKVGVHGTFIVDVAMSIAFDRRERFLLIVENNGAIPNLPSDAMVEIPAYVTSRGPEPIRLEPIGLFYKGLIEQQLASEKLLVEAALEGSYQKALQAFALNKTFPSAEVAKTVLDDLIEENKEFWPVLN</sequence>
<dbReference type="InterPro" id="IPR022616">
    <property type="entry name" value="Glyco_hydro_4_C"/>
</dbReference>
<evidence type="ECO:0000256" key="4">
    <source>
        <dbReference type="ARBA" id="ARBA00023027"/>
    </source>
</evidence>
<dbReference type="PROSITE" id="PS01324">
    <property type="entry name" value="GLYCOSYL_HYDROL_F4"/>
    <property type="match status" value="1"/>
</dbReference>